<dbReference type="CDD" id="cd06260">
    <property type="entry name" value="DUF820-like"/>
    <property type="match status" value="1"/>
</dbReference>
<dbReference type="Gene3D" id="3.90.1570.10">
    <property type="entry name" value="tt1808, chain A"/>
    <property type="match status" value="1"/>
</dbReference>
<dbReference type="RefSeq" id="WP_148085912.1">
    <property type="nucleotide sequence ID" value="NZ_RJKE01000001.1"/>
</dbReference>
<dbReference type="InterPro" id="IPR011335">
    <property type="entry name" value="Restrct_endonuc-II-like"/>
</dbReference>
<dbReference type="InterPro" id="IPR012296">
    <property type="entry name" value="Nuclease_put_TT1808"/>
</dbReference>
<feature type="region of interest" description="Disordered" evidence="1">
    <location>
        <begin position="185"/>
        <end position="204"/>
    </location>
</feature>
<dbReference type="EMBL" id="RJKE01000001">
    <property type="protein sequence ID" value="ROO84382.1"/>
    <property type="molecule type" value="Genomic_DNA"/>
</dbReference>
<evidence type="ECO:0000313" key="3">
    <source>
        <dbReference type="EMBL" id="ROO84382.1"/>
    </source>
</evidence>
<dbReference type="OrthoDB" id="4537149at2"/>
<gene>
    <name evidence="3" type="ORF">EDD29_1905</name>
</gene>
<evidence type="ECO:0000313" key="4">
    <source>
        <dbReference type="Proteomes" id="UP000272400"/>
    </source>
</evidence>
<protein>
    <submittedName>
        <fullName evidence="3">Uma2 family endonuclease</fullName>
    </submittedName>
</protein>
<dbReference type="SUPFAM" id="SSF52980">
    <property type="entry name" value="Restriction endonuclease-like"/>
    <property type="match status" value="1"/>
</dbReference>
<sequence>MATRHQQGTQGCDRSLRETIDELDVPEGYKAELINGEIILSPSPPRLHYLLIRAIEAQLRAHNDGWQCPTEQTIEHPRFADLPQPDLTLLPFSDDPAQDDTWWPADRALLVVEVLSRSNSANDTFAKPQLYARFGIPLYLIVDPFGGQCTLYTKPVSGLYEDKSAIPFGAPVPLPDPVGCTLDTSSFRTFDRPRGRGPSTRPND</sequence>
<evidence type="ECO:0000256" key="1">
    <source>
        <dbReference type="SAM" id="MobiDB-lite"/>
    </source>
</evidence>
<dbReference type="InterPro" id="IPR008538">
    <property type="entry name" value="Uma2"/>
</dbReference>
<evidence type="ECO:0000259" key="2">
    <source>
        <dbReference type="Pfam" id="PF05685"/>
    </source>
</evidence>
<accession>A0A3N1CSU0</accession>
<dbReference type="Proteomes" id="UP000272400">
    <property type="component" value="Unassembled WGS sequence"/>
</dbReference>
<keyword evidence="3" id="KW-0378">Hydrolase</keyword>
<dbReference type="AlphaFoldDB" id="A0A3N1CSU0"/>
<keyword evidence="3" id="KW-0540">Nuclease</keyword>
<keyword evidence="4" id="KW-1185">Reference proteome</keyword>
<name>A0A3N1CSU0_9ACTN</name>
<dbReference type="PANTHER" id="PTHR35400:SF3">
    <property type="entry name" value="SLL1072 PROTEIN"/>
    <property type="match status" value="1"/>
</dbReference>
<keyword evidence="3" id="KW-0255">Endonuclease</keyword>
<proteinExistence type="predicted"/>
<dbReference type="Pfam" id="PF05685">
    <property type="entry name" value="Uma2"/>
    <property type="match status" value="1"/>
</dbReference>
<feature type="domain" description="Putative restriction endonuclease" evidence="2">
    <location>
        <begin position="20"/>
        <end position="182"/>
    </location>
</feature>
<comment type="caution">
    <text evidence="3">The sequence shown here is derived from an EMBL/GenBank/DDBJ whole genome shotgun (WGS) entry which is preliminary data.</text>
</comment>
<reference evidence="3 4" key="1">
    <citation type="submission" date="2018-11" db="EMBL/GenBank/DDBJ databases">
        <title>Sequencing the genomes of 1000 actinobacteria strains.</title>
        <authorList>
            <person name="Klenk H.-P."/>
        </authorList>
    </citation>
    <scope>NUCLEOTIDE SEQUENCE [LARGE SCALE GENOMIC DNA]</scope>
    <source>
        <strain evidence="3 4">DSM 44254</strain>
    </source>
</reference>
<dbReference type="GO" id="GO:0004519">
    <property type="term" value="F:endonuclease activity"/>
    <property type="evidence" value="ECO:0007669"/>
    <property type="project" value="UniProtKB-KW"/>
</dbReference>
<organism evidence="3 4">
    <name type="scientific">Actinocorallia herbida</name>
    <dbReference type="NCBI Taxonomy" id="58109"/>
    <lineage>
        <taxon>Bacteria</taxon>
        <taxon>Bacillati</taxon>
        <taxon>Actinomycetota</taxon>
        <taxon>Actinomycetes</taxon>
        <taxon>Streptosporangiales</taxon>
        <taxon>Thermomonosporaceae</taxon>
        <taxon>Actinocorallia</taxon>
    </lineage>
</organism>
<dbReference type="PANTHER" id="PTHR35400">
    <property type="entry name" value="SLR1083 PROTEIN"/>
    <property type="match status" value="1"/>
</dbReference>